<reference evidence="1" key="1">
    <citation type="submission" date="2023-03" db="EMBL/GenBank/DDBJ databases">
        <title>Massive genome expansion in bonnet fungi (Mycena s.s.) driven by repeated elements and novel gene families across ecological guilds.</title>
        <authorList>
            <consortium name="Lawrence Berkeley National Laboratory"/>
            <person name="Harder C.B."/>
            <person name="Miyauchi S."/>
            <person name="Viragh M."/>
            <person name="Kuo A."/>
            <person name="Thoen E."/>
            <person name="Andreopoulos B."/>
            <person name="Lu D."/>
            <person name="Skrede I."/>
            <person name="Drula E."/>
            <person name="Henrissat B."/>
            <person name="Morin E."/>
            <person name="Kohler A."/>
            <person name="Barry K."/>
            <person name="LaButti K."/>
            <person name="Morin E."/>
            <person name="Salamov A."/>
            <person name="Lipzen A."/>
            <person name="Mereny Z."/>
            <person name="Hegedus B."/>
            <person name="Baldrian P."/>
            <person name="Stursova M."/>
            <person name="Weitz H."/>
            <person name="Taylor A."/>
            <person name="Grigoriev I.V."/>
            <person name="Nagy L.G."/>
            <person name="Martin F."/>
            <person name="Kauserud H."/>
        </authorList>
    </citation>
    <scope>NUCLEOTIDE SEQUENCE</scope>
    <source>
        <strain evidence="1">CBHHK067</strain>
    </source>
</reference>
<dbReference type="EMBL" id="JARKIE010000024">
    <property type="protein sequence ID" value="KAJ7698984.1"/>
    <property type="molecule type" value="Genomic_DNA"/>
</dbReference>
<keyword evidence="2" id="KW-1185">Reference proteome</keyword>
<gene>
    <name evidence="1" type="ORF">B0H17DRAFT_1049879</name>
</gene>
<dbReference type="Proteomes" id="UP001221757">
    <property type="component" value="Unassembled WGS sequence"/>
</dbReference>
<sequence length="84" mass="9045">MFPPTTQLPKTVCTPSFTAANGVTLWSLAEAPWCQGTDALMNNSILNWMGDPAAAGYVVVWRASEVPFWTEVCVPVDAQCGVRA</sequence>
<evidence type="ECO:0000313" key="2">
    <source>
        <dbReference type="Proteomes" id="UP001221757"/>
    </source>
</evidence>
<proteinExistence type="predicted"/>
<accession>A0AAD7DT00</accession>
<comment type="caution">
    <text evidence="1">The sequence shown here is derived from an EMBL/GenBank/DDBJ whole genome shotgun (WGS) entry which is preliminary data.</text>
</comment>
<name>A0AAD7DT00_MYCRO</name>
<dbReference type="AlphaFoldDB" id="A0AAD7DT00"/>
<evidence type="ECO:0000313" key="1">
    <source>
        <dbReference type="EMBL" id="KAJ7698984.1"/>
    </source>
</evidence>
<organism evidence="1 2">
    <name type="scientific">Mycena rosella</name>
    <name type="common">Pink bonnet</name>
    <name type="synonym">Agaricus rosellus</name>
    <dbReference type="NCBI Taxonomy" id="1033263"/>
    <lineage>
        <taxon>Eukaryota</taxon>
        <taxon>Fungi</taxon>
        <taxon>Dikarya</taxon>
        <taxon>Basidiomycota</taxon>
        <taxon>Agaricomycotina</taxon>
        <taxon>Agaricomycetes</taxon>
        <taxon>Agaricomycetidae</taxon>
        <taxon>Agaricales</taxon>
        <taxon>Marasmiineae</taxon>
        <taxon>Mycenaceae</taxon>
        <taxon>Mycena</taxon>
    </lineage>
</organism>
<protein>
    <submittedName>
        <fullName evidence="1">Uncharacterized protein</fullName>
    </submittedName>
</protein>